<dbReference type="InterPro" id="IPR009061">
    <property type="entry name" value="DNA-bd_dom_put_sf"/>
</dbReference>
<proteinExistence type="predicted"/>
<sequence length="323" mass="35300">MDDGTLYSIGALAQLTGLPVKTIRFYSDRGIVEPADRTHAGYRLYAPDTVARLALVRTLRELGLGLAVIRRVVDQERTLGEVAAEHAAALDAQISILRLRRAVLTAAATREPTPEEMERMHQLATLSEAERRRLIDDFLDSVFEGLPRASHYAAARRSMTPELPDSPTDEQVGAWVELAELSLDPDFRAGVRRLTEDHAAGLPDDAPMPPRPDLIALVRDLVRPAVARGIAPDSPQAGPVVAALTAHCALAHGRPDGAESHRWLVRRLKAASDPRRDRYVRLLALINGWPTPERLTPVIDWSVTALQVAAGLPVDVSSGVPRR</sequence>
<dbReference type="CDD" id="cd00592">
    <property type="entry name" value="HTH_MerR-like"/>
    <property type="match status" value="1"/>
</dbReference>
<dbReference type="Gene3D" id="1.10.1660.10">
    <property type="match status" value="1"/>
</dbReference>
<dbReference type="PRINTS" id="PR00040">
    <property type="entry name" value="HTHMERR"/>
</dbReference>
<protein>
    <submittedName>
        <fullName evidence="3">MerR family transcriptional regulator</fullName>
    </submittedName>
</protein>
<name>A0ABW6XD89_9ACTN</name>
<dbReference type="InterPro" id="IPR047057">
    <property type="entry name" value="MerR_fam"/>
</dbReference>
<dbReference type="InterPro" id="IPR000551">
    <property type="entry name" value="MerR-type_HTH_dom"/>
</dbReference>
<accession>A0ABW6XD89</accession>
<dbReference type="Proteomes" id="UP001602322">
    <property type="component" value="Unassembled WGS sequence"/>
</dbReference>
<dbReference type="PROSITE" id="PS50937">
    <property type="entry name" value="HTH_MERR_2"/>
    <property type="match status" value="1"/>
</dbReference>
<keyword evidence="4" id="KW-1185">Reference proteome</keyword>
<comment type="caution">
    <text evidence="3">The sequence shown here is derived from an EMBL/GenBank/DDBJ whole genome shotgun (WGS) entry which is preliminary data.</text>
</comment>
<reference evidence="3 4" key="1">
    <citation type="submission" date="2024-10" db="EMBL/GenBank/DDBJ databases">
        <title>The Natural Products Discovery Center: Release of the First 8490 Sequenced Strains for Exploring Actinobacteria Biosynthetic Diversity.</title>
        <authorList>
            <person name="Kalkreuter E."/>
            <person name="Kautsar S.A."/>
            <person name="Yang D."/>
            <person name="Bader C.D."/>
            <person name="Teijaro C.N."/>
            <person name="Fluegel L."/>
            <person name="Davis C.M."/>
            <person name="Simpson J.R."/>
            <person name="Lauterbach L."/>
            <person name="Steele A.D."/>
            <person name="Gui C."/>
            <person name="Meng S."/>
            <person name="Li G."/>
            <person name="Viehrig K."/>
            <person name="Ye F."/>
            <person name="Su P."/>
            <person name="Kiefer A.F."/>
            <person name="Nichols A."/>
            <person name="Cepeda A.J."/>
            <person name="Yan W."/>
            <person name="Fan B."/>
            <person name="Jiang Y."/>
            <person name="Adhikari A."/>
            <person name="Zheng C.-J."/>
            <person name="Schuster L."/>
            <person name="Cowan T.M."/>
            <person name="Smanski M.J."/>
            <person name="Chevrette M.G."/>
            <person name="De Carvalho L.P.S."/>
            <person name="Shen B."/>
        </authorList>
    </citation>
    <scope>NUCLEOTIDE SEQUENCE [LARGE SCALE GENOMIC DNA]</scope>
    <source>
        <strain evidence="3 4">NPDC012540</strain>
    </source>
</reference>
<dbReference type="Pfam" id="PF13411">
    <property type="entry name" value="MerR_1"/>
    <property type="match status" value="1"/>
</dbReference>
<dbReference type="RefSeq" id="WP_387906947.1">
    <property type="nucleotide sequence ID" value="NZ_JBIBEG010000009.1"/>
</dbReference>
<evidence type="ECO:0000259" key="2">
    <source>
        <dbReference type="PROSITE" id="PS50937"/>
    </source>
</evidence>
<dbReference type="EMBL" id="JBIBEG010000009">
    <property type="protein sequence ID" value="MFF5899680.1"/>
    <property type="molecule type" value="Genomic_DNA"/>
</dbReference>
<evidence type="ECO:0000313" key="4">
    <source>
        <dbReference type="Proteomes" id="UP001602322"/>
    </source>
</evidence>
<dbReference type="SMART" id="SM00422">
    <property type="entry name" value="HTH_MERR"/>
    <property type="match status" value="1"/>
</dbReference>
<dbReference type="PANTHER" id="PTHR30204">
    <property type="entry name" value="REDOX-CYCLING DRUG-SENSING TRANSCRIPTIONAL ACTIVATOR SOXR"/>
    <property type="match status" value="1"/>
</dbReference>
<evidence type="ECO:0000313" key="3">
    <source>
        <dbReference type="EMBL" id="MFF5899680.1"/>
    </source>
</evidence>
<feature type="domain" description="HTH merR-type" evidence="2">
    <location>
        <begin position="6"/>
        <end position="75"/>
    </location>
</feature>
<organism evidence="3 4">
    <name type="scientific">Streptomyces argenteolus</name>
    <dbReference type="NCBI Taxonomy" id="67274"/>
    <lineage>
        <taxon>Bacteria</taxon>
        <taxon>Bacillati</taxon>
        <taxon>Actinomycetota</taxon>
        <taxon>Actinomycetes</taxon>
        <taxon>Kitasatosporales</taxon>
        <taxon>Streptomycetaceae</taxon>
        <taxon>Streptomyces</taxon>
    </lineage>
</organism>
<gene>
    <name evidence="3" type="ORF">ACFY8O_27645</name>
</gene>
<evidence type="ECO:0000256" key="1">
    <source>
        <dbReference type="ARBA" id="ARBA00023125"/>
    </source>
</evidence>
<dbReference type="SUPFAM" id="SSF46955">
    <property type="entry name" value="Putative DNA-binding domain"/>
    <property type="match status" value="1"/>
</dbReference>
<dbReference type="PANTHER" id="PTHR30204:SF93">
    <property type="entry name" value="HTH MERR-TYPE DOMAIN-CONTAINING PROTEIN"/>
    <property type="match status" value="1"/>
</dbReference>
<keyword evidence="1" id="KW-0238">DNA-binding</keyword>